<organism evidence="2">
    <name type="scientific">uncultured Nocardioidaceae bacterium</name>
    <dbReference type="NCBI Taxonomy" id="253824"/>
    <lineage>
        <taxon>Bacteria</taxon>
        <taxon>Bacillati</taxon>
        <taxon>Actinomycetota</taxon>
        <taxon>Actinomycetes</taxon>
        <taxon>Propionibacteriales</taxon>
        <taxon>Nocardioidaceae</taxon>
        <taxon>environmental samples</taxon>
    </lineage>
</organism>
<feature type="compositionally biased region" description="Basic residues" evidence="1">
    <location>
        <begin position="88"/>
        <end position="105"/>
    </location>
</feature>
<feature type="non-terminal residue" evidence="2">
    <location>
        <position position="133"/>
    </location>
</feature>
<proteinExistence type="predicted"/>
<reference evidence="2" key="1">
    <citation type="submission" date="2020-02" db="EMBL/GenBank/DDBJ databases">
        <authorList>
            <person name="Meier V. D."/>
        </authorList>
    </citation>
    <scope>NUCLEOTIDE SEQUENCE</scope>
    <source>
        <strain evidence="2">AVDCRST_MAG29</strain>
    </source>
</reference>
<dbReference type="AlphaFoldDB" id="A0A6J4MGN0"/>
<feature type="region of interest" description="Disordered" evidence="1">
    <location>
        <begin position="1"/>
        <end position="133"/>
    </location>
</feature>
<name>A0A6J4MGN0_9ACTN</name>
<evidence type="ECO:0000256" key="1">
    <source>
        <dbReference type="SAM" id="MobiDB-lite"/>
    </source>
</evidence>
<feature type="non-terminal residue" evidence="2">
    <location>
        <position position="1"/>
    </location>
</feature>
<protein>
    <submittedName>
        <fullName evidence="2">Uncharacterized protein</fullName>
    </submittedName>
</protein>
<gene>
    <name evidence="2" type="ORF">AVDCRST_MAG29-2515</name>
</gene>
<sequence>AAQAPARPRHPRLPRPRHPRPVLRRGAGVGVRGRCRGRLHSPPATGGRDLSGQPGRAYDAGLPAHRRLGGADLAGWRPPTADAPRPVSSRHRRCRAGSSRCRRPGPRASAIQRRRFSGLSRPGRAPLLSHPWL</sequence>
<feature type="compositionally biased region" description="Basic residues" evidence="1">
    <location>
        <begin position="7"/>
        <end position="23"/>
    </location>
</feature>
<evidence type="ECO:0000313" key="2">
    <source>
        <dbReference type="EMBL" id="CAA9354788.1"/>
    </source>
</evidence>
<accession>A0A6J4MGN0</accession>
<dbReference type="EMBL" id="CADCUG010000145">
    <property type="protein sequence ID" value="CAA9354788.1"/>
    <property type="molecule type" value="Genomic_DNA"/>
</dbReference>